<dbReference type="GO" id="GO:0008270">
    <property type="term" value="F:zinc ion binding"/>
    <property type="evidence" value="ECO:0007669"/>
    <property type="project" value="InterPro"/>
</dbReference>
<evidence type="ECO:0000256" key="3">
    <source>
        <dbReference type="SAM" id="MobiDB-lite"/>
    </source>
</evidence>
<reference evidence="5 6" key="1">
    <citation type="submission" date="2014-04" db="EMBL/GenBank/DDBJ databases">
        <authorList>
            <consortium name="DOE Joint Genome Institute"/>
            <person name="Kuo A."/>
            <person name="Girlanda M."/>
            <person name="Perotto S."/>
            <person name="Kohler A."/>
            <person name="Nagy L.G."/>
            <person name="Floudas D."/>
            <person name="Copeland A."/>
            <person name="Barry K.W."/>
            <person name="Cichocki N."/>
            <person name="Veneault-Fourrey C."/>
            <person name="LaButti K."/>
            <person name="Lindquist E.A."/>
            <person name="Lipzen A."/>
            <person name="Lundell T."/>
            <person name="Morin E."/>
            <person name="Murat C."/>
            <person name="Sun H."/>
            <person name="Tunlid A."/>
            <person name="Henrissat B."/>
            <person name="Grigoriev I.V."/>
            <person name="Hibbett D.S."/>
            <person name="Martin F."/>
            <person name="Nordberg H.P."/>
            <person name="Cantor M.N."/>
            <person name="Hua S.X."/>
        </authorList>
    </citation>
    <scope>NUCLEOTIDE SEQUENCE [LARGE SCALE GENOMIC DNA]</scope>
    <source>
        <strain evidence="5 6">MUT 4182</strain>
    </source>
</reference>
<dbReference type="PANTHER" id="PTHR31001">
    <property type="entry name" value="UNCHARACTERIZED TRANSCRIPTIONAL REGULATORY PROTEIN"/>
    <property type="match status" value="1"/>
</dbReference>
<dbReference type="OrthoDB" id="2269373at2759"/>
<protein>
    <recommendedName>
        <fullName evidence="4">Zn(2)-C6 fungal-type domain-containing protein</fullName>
    </recommendedName>
</protein>
<evidence type="ECO:0000313" key="5">
    <source>
        <dbReference type="EMBL" id="KIO19372.1"/>
    </source>
</evidence>
<evidence type="ECO:0000256" key="1">
    <source>
        <dbReference type="ARBA" id="ARBA00004123"/>
    </source>
</evidence>
<name>A0A0C3LD61_9AGAM</name>
<feature type="region of interest" description="Disordered" evidence="3">
    <location>
        <begin position="1"/>
        <end position="45"/>
    </location>
</feature>
<dbReference type="CDD" id="cd00067">
    <property type="entry name" value="GAL4"/>
    <property type="match status" value="1"/>
</dbReference>
<organism evidence="5 6">
    <name type="scientific">Tulasnella calospora MUT 4182</name>
    <dbReference type="NCBI Taxonomy" id="1051891"/>
    <lineage>
        <taxon>Eukaryota</taxon>
        <taxon>Fungi</taxon>
        <taxon>Dikarya</taxon>
        <taxon>Basidiomycota</taxon>
        <taxon>Agaricomycotina</taxon>
        <taxon>Agaricomycetes</taxon>
        <taxon>Cantharellales</taxon>
        <taxon>Tulasnellaceae</taxon>
        <taxon>Tulasnella</taxon>
    </lineage>
</organism>
<sequence length="115" mass="12996">MPPIAFPPPKIESSDDAAFNLLPGGDDSESQAASGPNRNFRSKKRNRVMQSCVACHSQKRKCDRKRPCTRCTEHGIAGQCVYQLEDPAVRYGPDQDELFRLRGRVRELEHTVRVL</sequence>
<proteinExistence type="predicted"/>
<dbReference type="PROSITE" id="PS50048">
    <property type="entry name" value="ZN2_CY6_FUNGAL_2"/>
    <property type="match status" value="1"/>
</dbReference>
<evidence type="ECO:0000259" key="4">
    <source>
        <dbReference type="PROSITE" id="PS50048"/>
    </source>
</evidence>
<evidence type="ECO:0000256" key="2">
    <source>
        <dbReference type="ARBA" id="ARBA00023242"/>
    </source>
</evidence>
<dbReference type="Proteomes" id="UP000054248">
    <property type="component" value="Unassembled WGS sequence"/>
</dbReference>
<feature type="non-terminal residue" evidence="5">
    <location>
        <position position="115"/>
    </location>
</feature>
<dbReference type="PANTHER" id="PTHR31001:SF81">
    <property type="entry name" value="ZN(II)2CYS6 TRANSCRIPTION FACTOR"/>
    <property type="match status" value="1"/>
</dbReference>
<dbReference type="PROSITE" id="PS00463">
    <property type="entry name" value="ZN2_CY6_FUNGAL_1"/>
    <property type="match status" value="1"/>
</dbReference>
<feature type="domain" description="Zn(2)-C6 fungal-type" evidence="4">
    <location>
        <begin position="51"/>
        <end position="82"/>
    </location>
</feature>
<gene>
    <name evidence="5" type="ORF">M407DRAFT_82876</name>
</gene>
<dbReference type="SUPFAM" id="SSF57701">
    <property type="entry name" value="Zn2/Cys6 DNA-binding domain"/>
    <property type="match status" value="1"/>
</dbReference>
<feature type="compositionally biased region" description="Polar residues" evidence="3">
    <location>
        <begin position="30"/>
        <end position="39"/>
    </location>
</feature>
<dbReference type="InterPro" id="IPR001138">
    <property type="entry name" value="Zn2Cys6_DnaBD"/>
</dbReference>
<dbReference type="InterPro" id="IPR050613">
    <property type="entry name" value="Sec_Metabolite_Reg"/>
</dbReference>
<accession>A0A0C3LD61</accession>
<dbReference type="EMBL" id="KN823225">
    <property type="protein sequence ID" value="KIO19372.1"/>
    <property type="molecule type" value="Genomic_DNA"/>
</dbReference>
<keyword evidence="2" id="KW-0539">Nucleus</keyword>
<dbReference type="STRING" id="1051891.A0A0C3LD61"/>
<dbReference type="SMART" id="SM00066">
    <property type="entry name" value="GAL4"/>
    <property type="match status" value="1"/>
</dbReference>
<keyword evidence="6" id="KW-1185">Reference proteome</keyword>
<feature type="compositionally biased region" description="Pro residues" evidence="3">
    <location>
        <begin position="1"/>
        <end position="10"/>
    </location>
</feature>
<comment type="subcellular location">
    <subcellularLocation>
        <location evidence="1">Nucleus</location>
    </subcellularLocation>
</comment>
<dbReference type="GO" id="GO:0005634">
    <property type="term" value="C:nucleus"/>
    <property type="evidence" value="ECO:0007669"/>
    <property type="project" value="UniProtKB-SubCell"/>
</dbReference>
<dbReference type="HOGENOM" id="CLU_2114847_0_0_1"/>
<dbReference type="InterPro" id="IPR036864">
    <property type="entry name" value="Zn2-C6_fun-type_DNA-bd_sf"/>
</dbReference>
<dbReference type="Gene3D" id="4.10.240.10">
    <property type="entry name" value="Zn(2)-C6 fungal-type DNA-binding domain"/>
    <property type="match status" value="1"/>
</dbReference>
<reference evidence="6" key="2">
    <citation type="submission" date="2015-01" db="EMBL/GenBank/DDBJ databases">
        <title>Evolutionary Origins and Diversification of the Mycorrhizal Mutualists.</title>
        <authorList>
            <consortium name="DOE Joint Genome Institute"/>
            <consortium name="Mycorrhizal Genomics Consortium"/>
            <person name="Kohler A."/>
            <person name="Kuo A."/>
            <person name="Nagy L.G."/>
            <person name="Floudas D."/>
            <person name="Copeland A."/>
            <person name="Barry K.W."/>
            <person name="Cichocki N."/>
            <person name="Veneault-Fourrey C."/>
            <person name="LaButti K."/>
            <person name="Lindquist E.A."/>
            <person name="Lipzen A."/>
            <person name="Lundell T."/>
            <person name="Morin E."/>
            <person name="Murat C."/>
            <person name="Riley R."/>
            <person name="Ohm R."/>
            <person name="Sun H."/>
            <person name="Tunlid A."/>
            <person name="Henrissat B."/>
            <person name="Grigoriev I.V."/>
            <person name="Hibbett D.S."/>
            <person name="Martin F."/>
        </authorList>
    </citation>
    <scope>NUCLEOTIDE SEQUENCE [LARGE SCALE GENOMIC DNA]</scope>
    <source>
        <strain evidence="6">MUT 4182</strain>
    </source>
</reference>
<dbReference type="AlphaFoldDB" id="A0A0C3LD61"/>
<evidence type="ECO:0000313" key="6">
    <source>
        <dbReference type="Proteomes" id="UP000054248"/>
    </source>
</evidence>
<dbReference type="Pfam" id="PF00172">
    <property type="entry name" value="Zn_clus"/>
    <property type="match status" value="1"/>
</dbReference>
<dbReference type="GO" id="GO:0000981">
    <property type="term" value="F:DNA-binding transcription factor activity, RNA polymerase II-specific"/>
    <property type="evidence" value="ECO:0007669"/>
    <property type="project" value="InterPro"/>
</dbReference>